<dbReference type="PANTHER" id="PTHR16110:SF1">
    <property type="entry name" value="TBC1 DOMAIN FAMILY MEMBER 19"/>
    <property type="match status" value="1"/>
</dbReference>
<evidence type="ECO:0000313" key="3">
    <source>
        <dbReference type="Proteomes" id="UP000007799"/>
    </source>
</evidence>
<dbReference type="EMBL" id="GL832966">
    <property type="protein sequence ID" value="EGD73534.1"/>
    <property type="molecule type" value="Genomic_DNA"/>
</dbReference>
<gene>
    <name evidence="2" type="ORF">PTSG_12280</name>
</gene>
<dbReference type="AlphaFoldDB" id="F2UAW8"/>
<dbReference type="RefSeq" id="XP_004993816.1">
    <property type="nucleotide sequence ID" value="XM_004993759.1"/>
</dbReference>
<keyword evidence="3" id="KW-1185">Reference proteome</keyword>
<dbReference type="InterPro" id="IPR000195">
    <property type="entry name" value="Rab-GAP-TBC_dom"/>
</dbReference>
<dbReference type="InterPro" id="IPR035969">
    <property type="entry name" value="Rab-GAP_TBC_sf"/>
</dbReference>
<organism evidence="3">
    <name type="scientific">Salpingoeca rosetta (strain ATCC 50818 / BSB-021)</name>
    <dbReference type="NCBI Taxonomy" id="946362"/>
    <lineage>
        <taxon>Eukaryota</taxon>
        <taxon>Choanoflagellata</taxon>
        <taxon>Craspedida</taxon>
        <taxon>Salpingoecidae</taxon>
        <taxon>Salpingoeca</taxon>
    </lineage>
</organism>
<dbReference type="InterPro" id="IPR042507">
    <property type="entry name" value="TBC1D19"/>
</dbReference>
<dbReference type="eggNOG" id="ENOG502QSFR">
    <property type="taxonomic scope" value="Eukaryota"/>
</dbReference>
<dbReference type="Proteomes" id="UP000007799">
    <property type="component" value="Unassembled WGS sequence"/>
</dbReference>
<evidence type="ECO:0000259" key="1">
    <source>
        <dbReference type="PROSITE" id="PS50086"/>
    </source>
</evidence>
<protein>
    <recommendedName>
        <fullName evidence="1">Rab-GAP TBC domain-containing protein</fullName>
    </recommendedName>
</protein>
<feature type="domain" description="Rab-GAP TBC" evidence="1">
    <location>
        <begin position="279"/>
        <end position="484"/>
    </location>
</feature>
<accession>F2UAW8</accession>
<dbReference type="FunCoup" id="F2UAW8">
    <property type="interactions" value="242"/>
</dbReference>
<dbReference type="OrthoDB" id="10249775at2759"/>
<dbReference type="KEGG" id="sre:PTSG_12280"/>
<dbReference type="GeneID" id="16074395"/>
<dbReference type="Pfam" id="PF00566">
    <property type="entry name" value="RabGAP-TBC"/>
    <property type="match status" value="1"/>
</dbReference>
<dbReference type="Gene3D" id="1.10.472.80">
    <property type="entry name" value="Ypt/Rab-GAP domain of gyp1p, domain 3"/>
    <property type="match status" value="1"/>
</dbReference>
<dbReference type="PANTHER" id="PTHR16110">
    <property type="entry name" value="TBC1 DOMAIN FAMILY MEMBER 19"/>
    <property type="match status" value="1"/>
</dbReference>
<name>F2UAW8_SALR5</name>
<dbReference type="SUPFAM" id="SSF47923">
    <property type="entry name" value="Ypt/Rab-GAP domain of gyp1p"/>
    <property type="match status" value="1"/>
</dbReference>
<dbReference type="STRING" id="946362.F2UAW8"/>
<dbReference type="InParanoid" id="F2UAW8"/>
<reference evidence="2" key="1">
    <citation type="submission" date="2009-08" db="EMBL/GenBank/DDBJ databases">
        <title>Annotation of Salpingoeca rosetta.</title>
        <authorList>
            <consortium name="The Broad Institute Genome Sequencing Platform"/>
            <person name="Russ C."/>
            <person name="Cuomo C."/>
            <person name="Burger G."/>
            <person name="Gray M.W."/>
            <person name="Holland P.W.H."/>
            <person name="King N."/>
            <person name="Lang F.B.F."/>
            <person name="Roger A.J."/>
            <person name="Ruiz-Trillo I."/>
            <person name="Young S.K."/>
            <person name="Zeng Q."/>
            <person name="Gargeya S."/>
            <person name="Alvarado L."/>
            <person name="Berlin A."/>
            <person name="Chapman S.B."/>
            <person name="Chen Z."/>
            <person name="Freedman E."/>
            <person name="Gellesch M."/>
            <person name="Goldberg J."/>
            <person name="Griggs A."/>
            <person name="Gujja S."/>
            <person name="Heilman E."/>
            <person name="Heiman D."/>
            <person name="Howarth C."/>
            <person name="Mehta T."/>
            <person name="Neiman D."/>
            <person name="Pearson M."/>
            <person name="Roberts A."/>
            <person name="Saif S."/>
            <person name="Shea T."/>
            <person name="Shenoy N."/>
            <person name="Sisk P."/>
            <person name="Stolte C."/>
            <person name="Sykes S."/>
            <person name="White J."/>
            <person name="Yandava C."/>
            <person name="Haas B."/>
            <person name="Nusbaum C."/>
            <person name="Birren B."/>
        </authorList>
    </citation>
    <scope>NUCLEOTIDE SEQUENCE [LARGE SCALE GENOMIC DNA]</scope>
    <source>
        <strain evidence="2">ATCC 50818</strain>
    </source>
</reference>
<proteinExistence type="predicted"/>
<dbReference type="PROSITE" id="PS50086">
    <property type="entry name" value="TBC_RABGAP"/>
    <property type="match status" value="1"/>
</dbReference>
<sequence length="542" mass="61029">MADDDSSTGSAVSSDGGCRPMDVMFLRLLVEKAVLAKGASAGINSISTSKRSLPSTGAAKHDTDPMAMCREAIQEYLRHTAMKHSLQQQKAWIQPPVLGDVELDFFQAARQAWHRKIDCRLNLIITEHHMPLTLPSTSPNSATLPSREVFVDRTRPEPLKTSMFVYDHQDLLREYLALRNPNMREDAYAPLEFAGPRFATPSLSALRSLLHDLNPSLPQEAKIRISRRCWTQYNASPNQPSQATAAPFVGGKHKPSLPNTNHCLCPTLATHAMPYITSGCPVAQRATLWYMATCGADPNDYALKYDELWHEIRQVRRPVDHLLAADAKYQTNLDDNYFVFYDVILEVMIALIRDPALSSEYGCTSLGADVVPNGIVPFRGLCLFVAPLAFIYPRTPQLYRVFVKLYTRYFRLLHTLNEYPNGIARLSQTFLDLMQVRLPHLLLHLKGLGVNPLEIAFPWMFQAFSGYLLPEQVLLLWDRIIGFDTLHVLPLLSFALFAFRQRALAVARTKRDVEFVMADLRSIAVVPLMQYALFARDIATAA</sequence>
<evidence type="ECO:0000313" key="2">
    <source>
        <dbReference type="EMBL" id="EGD73534.1"/>
    </source>
</evidence>